<organism evidence="1 2">
    <name type="scientific">Phlebotomus papatasi</name>
    <name type="common">Sandfly</name>
    <dbReference type="NCBI Taxonomy" id="29031"/>
    <lineage>
        <taxon>Eukaryota</taxon>
        <taxon>Metazoa</taxon>
        <taxon>Ecdysozoa</taxon>
        <taxon>Arthropoda</taxon>
        <taxon>Hexapoda</taxon>
        <taxon>Insecta</taxon>
        <taxon>Pterygota</taxon>
        <taxon>Neoptera</taxon>
        <taxon>Endopterygota</taxon>
        <taxon>Diptera</taxon>
        <taxon>Nematocera</taxon>
        <taxon>Psychodoidea</taxon>
        <taxon>Psychodidae</taxon>
        <taxon>Phlebotomus</taxon>
        <taxon>Phlebotomus</taxon>
    </lineage>
</organism>
<name>A0A1B0DNE7_PHLPP</name>
<dbReference type="VEuPathDB" id="VectorBase:PPAPM1_008358"/>
<evidence type="ECO:0000313" key="2">
    <source>
        <dbReference type="Proteomes" id="UP000092462"/>
    </source>
</evidence>
<accession>A0A1B0DNE7</accession>
<dbReference type="EnsemblMetazoa" id="PPAI009992-RA">
    <property type="protein sequence ID" value="PPAI009992-PA"/>
    <property type="gene ID" value="PPAI009992"/>
</dbReference>
<keyword evidence="2" id="KW-1185">Reference proteome</keyword>
<sequence>MVSQNYHPRRHFYHCRTFRWKFNNSGETLDVGSARYSSINGTRSVLHYTPVTDQYNQMDPFCTLFVNSTARSNVVCHHFIELFHAKSWESSNR</sequence>
<dbReference type="Proteomes" id="UP000092462">
    <property type="component" value="Unassembled WGS sequence"/>
</dbReference>
<evidence type="ECO:0000313" key="1">
    <source>
        <dbReference type="EnsemblMetazoa" id="PPAI009992-PA"/>
    </source>
</evidence>
<reference evidence="1" key="1">
    <citation type="submission" date="2022-08" db="UniProtKB">
        <authorList>
            <consortium name="EnsemblMetazoa"/>
        </authorList>
    </citation>
    <scope>IDENTIFICATION</scope>
    <source>
        <strain evidence="1">Israel</strain>
    </source>
</reference>
<dbReference type="AlphaFoldDB" id="A0A1B0DNE7"/>
<dbReference type="EMBL" id="AJVK01007569">
    <property type="status" value="NOT_ANNOTATED_CDS"/>
    <property type="molecule type" value="Genomic_DNA"/>
</dbReference>
<dbReference type="EMBL" id="AJVK01007568">
    <property type="status" value="NOT_ANNOTATED_CDS"/>
    <property type="molecule type" value="Genomic_DNA"/>
</dbReference>
<dbReference type="EMBL" id="AJVK01007570">
    <property type="status" value="NOT_ANNOTATED_CDS"/>
    <property type="molecule type" value="Genomic_DNA"/>
</dbReference>
<proteinExistence type="predicted"/>
<protein>
    <submittedName>
        <fullName evidence="1">Uncharacterized protein</fullName>
    </submittedName>
</protein>
<dbReference type="VEuPathDB" id="VectorBase:PPAI009992"/>